<evidence type="ECO:0000313" key="1">
    <source>
        <dbReference type="EMBL" id="OGZ69695.1"/>
    </source>
</evidence>
<evidence type="ECO:0000313" key="2">
    <source>
        <dbReference type="Proteomes" id="UP000178820"/>
    </source>
</evidence>
<gene>
    <name evidence="1" type="ORF">A3D44_00440</name>
</gene>
<dbReference type="Proteomes" id="UP000178820">
    <property type="component" value="Unassembled WGS sequence"/>
</dbReference>
<proteinExistence type="predicted"/>
<name>A0A1G2I4M9_9BACT</name>
<dbReference type="STRING" id="1802207.A3D44_00440"/>
<comment type="caution">
    <text evidence="1">The sequence shown here is derived from an EMBL/GenBank/DDBJ whole genome shotgun (WGS) entry which is preliminary data.</text>
</comment>
<protein>
    <submittedName>
        <fullName evidence="1">Uncharacterized protein</fullName>
    </submittedName>
</protein>
<sequence>MAVFLVFKFKYNRELRNAFEGFFPNFERKCDRILRHSQGLCRRIIAHLQPKFGEKTRKVILKRAFRNSRYE</sequence>
<accession>A0A1G2I4M9</accession>
<organism evidence="1 2">
    <name type="scientific">Candidatus Staskawiczbacteria bacterium RIFCSPHIGHO2_02_FULL_42_22</name>
    <dbReference type="NCBI Taxonomy" id="1802207"/>
    <lineage>
        <taxon>Bacteria</taxon>
        <taxon>Candidatus Staskawicziibacteriota</taxon>
    </lineage>
</organism>
<dbReference type="EMBL" id="MHOT01000005">
    <property type="protein sequence ID" value="OGZ69695.1"/>
    <property type="molecule type" value="Genomic_DNA"/>
</dbReference>
<dbReference type="AlphaFoldDB" id="A0A1G2I4M9"/>
<reference evidence="1 2" key="1">
    <citation type="journal article" date="2016" name="Nat. Commun.">
        <title>Thousands of microbial genomes shed light on interconnected biogeochemical processes in an aquifer system.</title>
        <authorList>
            <person name="Anantharaman K."/>
            <person name="Brown C.T."/>
            <person name="Hug L.A."/>
            <person name="Sharon I."/>
            <person name="Castelle C.J."/>
            <person name="Probst A.J."/>
            <person name="Thomas B.C."/>
            <person name="Singh A."/>
            <person name="Wilkins M.J."/>
            <person name="Karaoz U."/>
            <person name="Brodie E.L."/>
            <person name="Williams K.H."/>
            <person name="Hubbard S.S."/>
            <person name="Banfield J.F."/>
        </authorList>
    </citation>
    <scope>NUCLEOTIDE SEQUENCE [LARGE SCALE GENOMIC DNA]</scope>
</reference>